<feature type="compositionally biased region" description="Polar residues" evidence="1">
    <location>
        <begin position="341"/>
        <end position="350"/>
    </location>
</feature>
<name>A0A3B6V929_BRAHW</name>
<keyword evidence="2" id="KW-0812">Transmembrane</keyword>
<dbReference type="STRING" id="565034.BHWA1_01082"/>
<feature type="transmembrane region" description="Helical" evidence="2">
    <location>
        <begin position="271"/>
        <end position="292"/>
    </location>
</feature>
<gene>
    <name evidence="3" type="ordered locus">BHWA1_01082</name>
</gene>
<dbReference type="AlphaFoldDB" id="A0A3B6V929"/>
<keyword evidence="2" id="KW-0472">Membrane</keyword>
<proteinExistence type="predicted"/>
<keyword evidence="4" id="KW-1185">Reference proteome</keyword>
<dbReference type="KEGG" id="bhy:BHWA1_01082"/>
<feature type="transmembrane region" description="Helical" evidence="2">
    <location>
        <begin position="208"/>
        <end position="227"/>
    </location>
</feature>
<organism evidence="3 4">
    <name type="scientific">Brachyspira hyodysenteriae (strain ATCC 49526 / WA1)</name>
    <dbReference type="NCBI Taxonomy" id="565034"/>
    <lineage>
        <taxon>Bacteria</taxon>
        <taxon>Pseudomonadati</taxon>
        <taxon>Spirochaetota</taxon>
        <taxon>Spirochaetia</taxon>
        <taxon>Brachyspirales</taxon>
        <taxon>Brachyspiraceae</taxon>
        <taxon>Brachyspira</taxon>
    </lineage>
</organism>
<evidence type="ECO:0000256" key="1">
    <source>
        <dbReference type="SAM" id="MobiDB-lite"/>
    </source>
</evidence>
<feature type="transmembrane region" description="Helical" evidence="2">
    <location>
        <begin position="95"/>
        <end position="118"/>
    </location>
</feature>
<accession>A0A3B6V929</accession>
<protein>
    <submittedName>
        <fullName evidence="3">Uncharacterized protein</fullName>
    </submittedName>
</protein>
<dbReference type="RefSeq" id="WP_012670612.1">
    <property type="nucleotide sequence ID" value="NC_012225.1"/>
</dbReference>
<keyword evidence="2" id="KW-1133">Transmembrane helix</keyword>
<feature type="region of interest" description="Disordered" evidence="1">
    <location>
        <begin position="323"/>
        <end position="350"/>
    </location>
</feature>
<evidence type="ECO:0000313" key="4">
    <source>
        <dbReference type="Proteomes" id="UP000001803"/>
    </source>
</evidence>
<feature type="transmembrane region" description="Helical" evidence="2">
    <location>
        <begin position="138"/>
        <end position="155"/>
    </location>
</feature>
<sequence>MEENENSPKIFIRHFFIFYIKVAVIHTLTYIVFGILFSNMFDYSSVYNNDIVSNFIRGFESPLTVIGPFLQPIRAIFIAIALFPLRRIIATKFGWFILWLLFACIGIIAAPSSAPSSIEGLIYTQLPIEFHLTNLPELLIQTFSFSIILWVVEMLPHTEKEFSSRVFLLKLLFAILYTMIGIFLTSICGIIIMNFLELDYNNAKLDRGTVSYLSTISILTIIISYSFADKVYKNKLWLFLTIPLILLLYILFPYGYNYLFKTVYNNNMSLIPYSLSAVLMSIIYYVIFVIIYGKLKNINKKPAAEEEKNDDTNKDDLKLIEINADNNGDDNKDDIKYIELNSDNDNQDNN</sequence>
<reference evidence="3 4" key="1">
    <citation type="journal article" date="2009" name="PLoS ONE">
        <title>Genome sequence of the pathogenic intestinal spirochete Brachyspira hyodysenteriae reveals adaptations to its lifestyle in the porcine large intestine.</title>
        <authorList>
            <person name="Bellgard M.I."/>
            <person name="Wanchanthuek P."/>
            <person name="La T."/>
            <person name="Ryan K."/>
            <person name="Moolhuijzen P."/>
            <person name="Albertyn Z."/>
            <person name="Shaban B."/>
            <person name="Motro Y."/>
            <person name="Dunn D.S."/>
            <person name="Schibeci D."/>
            <person name="Hunter A."/>
            <person name="Barrero R."/>
            <person name="Phillips N.D."/>
            <person name="Hampson D.J."/>
        </authorList>
    </citation>
    <scope>NUCLEOTIDE SEQUENCE [LARGE SCALE GENOMIC DNA]</scope>
    <source>
        <strain evidence="4">ATCC 49526 / WA1</strain>
    </source>
</reference>
<dbReference type="EMBL" id="CP001357">
    <property type="protein sequence ID" value="ACN83565.1"/>
    <property type="molecule type" value="Genomic_DNA"/>
</dbReference>
<feature type="transmembrane region" description="Helical" evidence="2">
    <location>
        <begin position="16"/>
        <end position="41"/>
    </location>
</feature>
<feature type="transmembrane region" description="Helical" evidence="2">
    <location>
        <begin position="236"/>
        <end position="256"/>
    </location>
</feature>
<evidence type="ECO:0000313" key="3">
    <source>
        <dbReference type="EMBL" id="ACN83565.1"/>
    </source>
</evidence>
<dbReference type="Proteomes" id="UP000001803">
    <property type="component" value="Chromosome"/>
</dbReference>
<feature type="transmembrane region" description="Helical" evidence="2">
    <location>
        <begin position="167"/>
        <end position="196"/>
    </location>
</feature>
<evidence type="ECO:0000256" key="2">
    <source>
        <dbReference type="SAM" id="Phobius"/>
    </source>
</evidence>